<feature type="domain" description="ABC3 transporter permease C-terminal" evidence="7">
    <location>
        <begin position="287"/>
        <end position="388"/>
    </location>
</feature>
<dbReference type="Proteomes" id="UP000327011">
    <property type="component" value="Unassembled WGS sequence"/>
</dbReference>
<feature type="transmembrane region" description="Helical" evidence="6">
    <location>
        <begin position="269"/>
        <end position="291"/>
    </location>
</feature>
<dbReference type="AlphaFoldDB" id="A0A5J5K9R5"/>
<keyword evidence="5 6" id="KW-0472">Membrane</keyword>
<keyword evidence="2" id="KW-1003">Cell membrane</keyword>
<keyword evidence="3 6" id="KW-0812">Transmembrane</keyword>
<comment type="subcellular location">
    <subcellularLocation>
        <location evidence="1">Cell membrane</location>
        <topology evidence="1">Multi-pass membrane protein</topology>
    </subcellularLocation>
</comment>
<dbReference type="PANTHER" id="PTHR30287">
    <property type="entry name" value="MEMBRANE COMPONENT OF PREDICTED ABC SUPERFAMILY METABOLITE UPTAKE TRANSPORTER"/>
    <property type="match status" value="1"/>
</dbReference>
<keyword evidence="9" id="KW-1185">Reference proteome</keyword>
<evidence type="ECO:0000256" key="4">
    <source>
        <dbReference type="ARBA" id="ARBA00022989"/>
    </source>
</evidence>
<reference evidence="8 9" key="1">
    <citation type="submission" date="2019-09" db="EMBL/GenBank/DDBJ databases">
        <title>Screening of Novel Bioactive Compounds from Soil-Associated.</title>
        <authorList>
            <person name="Gong X."/>
        </authorList>
    </citation>
    <scope>NUCLEOTIDE SEQUENCE [LARGE SCALE GENOMIC DNA]</scope>
    <source>
        <strain evidence="8 9">Gxj-6</strain>
    </source>
</reference>
<feature type="transmembrane region" description="Helical" evidence="6">
    <location>
        <begin position="21"/>
        <end position="47"/>
    </location>
</feature>
<feature type="transmembrane region" description="Helical" evidence="6">
    <location>
        <begin position="482"/>
        <end position="502"/>
    </location>
</feature>
<dbReference type="GO" id="GO:0005886">
    <property type="term" value="C:plasma membrane"/>
    <property type="evidence" value="ECO:0007669"/>
    <property type="project" value="UniProtKB-SubCell"/>
</dbReference>
<protein>
    <submittedName>
        <fullName evidence="8">FtsX-like permease family protein</fullName>
    </submittedName>
</protein>
<organism evidence="8 9">
    <name type="scientific">Microbispora cellulosiformans</name>
    <dbReference type="NCBI Taxonomy" id="2614688"/>
    <lineage>
        <taxon>Bacteria</taxon>
        <taxon>Bacillati</taxon>
        <taxon>Actinomycetota</taxon>
        <taxon>Actinomycetes</taxon>
        <taxon>Streptosporangiales</taxon>
        <taxon>Streptosporangiaceae</taxon>
        <taxon>Microbispora</taxon>
    </lineage>
</organism>
<name>A0A5J5K9R5_9ACTN</name>
<dbReference type="RefSeq" id="WP_150930715.1">
    <property type="nucleotide sequence ID" value="NZ_VYTZ01000001.1"/>
</dbReference>
<feature type="transmembrane region" description="Helical" evidence="6">
    <location>
        <begin position="433"/>
        <end position="461"/>
    </location>
</feature>
<dbReference type="InterPro" id="IPR038766">
    <property type="entry name" value="Membrane_comp_ABC_pdt"/>
</dbReference>
<feature type="transmembrane region" description="Helical" evidence="6">
    <location>
        <begin position="729"/>
        <end position="755"/>
    </location>
</feature>
<accession>A0A5J5K9R5</accession>
<evidence type="ECO:0000259" key="7">
    <source>
        <dbReference type="Pfam" id="PF02687"/>
    </source>
</evidence>
<evidence type="ECO:0000256" key="1">
    <source>
        <dbReference type="ARBA" id="ARBA00004651"/>
    </source>
</evidence>
<evidence type="ECO:0000256" key="2">
    <source>
        <dbReference type="ARBA" id="ARBA00022475"/>
    </source>
</evidence>
<dbReference type="PANTHER" id="PTHR30287:SF2">
    <property type="entry name" value="BLL1001 PROTEIN"/>
    <property type="match status" value="1"/>
</dbReference>
<evidence type="ECO:0000256" key="6">
    <source>
        <dbReference type="SAM" id="Phobius"/>
    </source>
</evidence>
<dbReference type="InterPro" id="IPR003838">
    <property type="entry name" value="ABC3_permease_C"/>
</dbReference>
<evidence type="ECO:0000313" key="9">
    <source>
        <dbReference type="Proteomes" id="UP000327011"/>
    </source>
</evidence>
<feature type="transmembrane region" description="Helical" evidence="6">
    <location>
        <begin position="840"/>
        <end position="862"/>
    </location>
</feature>
<evidence type="ECO:0000256" key="5">
    <source>
        <dbReference type="ARBA" id="ARBA00023136"/>
    </source>
</evidence>
<keyword evidence="4 6" id="KW-1133">Transmembrane helix</keyword>
<feature type="domain" description="ABC3 transporter permease C-terminal" evidence="7">
    <location>
        <begin position="733"/>
        <end position="852"/>
    </location>
</feature>
<dbReference type="Pfam" id="PF02687">
    <property type="entry name" value="FtsX"/>
    <property type="match status" value="2"/>
</dbReference>
<gene>
    <name evidence="8" type="ORF">F5972_02720</name>
</gene>
<dbReference type="EMBL" id="VYTZ01000001">
    <property type="protein sequence ID" value="KAA9381751.1"/>
    <property type="molecule type" value="Genomic_DNA"/>
</dbReference>
<feature type="transmembrane region" description="Helical" evidence="6">
    <location>
        <begin position="361"/>
        <end position="385"/>
    </location>
</feature>
<feature type="transmembrane region" description="Helical" evidence="6">
    <location>
        <begin position="776"/>
        <end position="798"/>
    </location>
</feature>
<feature type="transmembrane region" description="Helical" evidence="6">
    <location>
        <begin position="406"/>
        <end position="427"/>
    </location>
</feature>
<comment type="caution">
    <text evidence="8">The sequence shown here is derived from an EMBL/GenBank/DDBJ whole genome shotgun (WGS) entry which is preliminary data.</text>
</comment>
<evidence type="ECO:0000256" key="3">
    <source>
        <dbReference type="ARBA" id="ARBA00022692"/>
    </source>
</evidence>
<proteinExistence type="predicted"/>
<evidence type="ECO:0000313" key="8">
    <source>
        <dbReference type="EMBL" id="KAA9381751.1"/>
    </source>
</evidence>
<feature type="transmembrane region" description="Helical" evidence="6">
    <location>
        <begin position="312"/>
        <end position="341"/>
    </location>
</feature>
<sequence>MRGLRAALRISRRTAWRSKGRSALILAMLALPVAVVTFVLTMFATVYEMSPSQYPLGRADAVVQGAPEWSGLSQNAWGETDPLENGAKTTPYTRAEIAGLIPGSRLIPASQQFLRYLAPGGYEMGFVRQVDLRDPMSQDTFRLVRGRLPAAPGEAVISAQLLDEQTRPGVTLLATEERHPLRIVGVALFAPARPEIVIFPGSLPDSAFGPADPQQVTHGWLVDAPRPLSWPDVRRLNARGLVVRSRAVVDSASPETRFNLKIDSSTLPVLPWTGIALLQVVLAAGPAFAVGRRRRAREFALVAAQGGSPAQLRLIALADGLLFGVAGATAGAVIGVAAVPLAMPGLELWMKSLAGPFTVPWISVALVAVLGVAAGVLAALAPAVGAGRTDAAAVLSGRRERRRDRAGRPLLGAVLVVAGLAATAVSARRGVHLIAASALLTQLGLVALVPALVLLVGRAAARLPLPLRFAVRDAVRNRGRTVPAVAAVMTTVVVLTAIGVAWRATAVTPFQRDLPQGPVGSLRISAADLTPQLWDRVRAAVRRELPAGVPLVEGRALATKAGVPLGVSLPGPVGSGEQPVFFLDSGSGGLLAGDESLLRYVLGREDPKAVAALHAGKAVVLNPATVRKGRIRADVMGQQYAGPPDPPESISLPAVGVPPTGQGWTRVVVAPEAAEKAGYGTVTTLLAVNPADYRTSPATADRIAAAVEAITPHAMVRLETPRGPVDDSVALLVLAVAAAVLVLGMTFVATALAAAEARPDLETMAAVGAAPRTKRAVVAGQALVIALLGTTAGVLAGLPPGAAATRVPSGLYRPMMMVRPDGVPVVVHPRPPALLLTVPWSLIALLVVGLPLLAALGGAVFTRSRLPLPRRRVT</sequence>